<name>A0A0U9HDV6_9FIRM</name>
<evidence type="ECO:0000313" key="3">
    <source>
        <dbReference type="Proteomes" id="UP000062160"/>
    </source>
</evidence>
<dbReference type="RefSeq" id="WP_059032359.1">
    <property type="nucleotide sequence ID" value="NZ_DF977001.1"/>
</dbReference>
<dbReference type="AlphaFoldDB" id="A0A0U9HDV6"/>
<evidence type="ECO:0000259" key="1">
    <source>
        <dbReference type="Pfam" id="PF01243"/>
    </source>
</evidence>
<sequence>MEELLKMLTDASVFYVATVDGDKPKVRPFGFVMNYNGKLYFCTGNHKNVYRQLKANPAVEICAMISKDEWVRISGRAVFDENIEAKKQAFAVAPSLAAIYGSPESSNFELFYITNIEASVLKIDKEIRKIQV</sequence>
<dbReference type="SUPFAM" id="SSF50475">
    <property type="entry name" value="FMN-binding split barrel"/>
    <property type="match status" value="1"/>
</dbReference>
<dbReference type="Proteomes" id="UP000062160">
    <property type="component" value="Unassembled WGS sequence"/>
</dbReference>
<accession>A0A0U9HDV6</accession>
<gene>
    <name evidence="2" type="ORF">TSYNT_73</name>
</gene>
<organism evidence="2">
    <name type="scientific">Tepidanaerobacter syntrophicus</name>
    <dbReference type="NCBI Taxonomy" id="224999"/>
    <lineage>
        <taxon>Bacteria</taxon>
        <taxon>Bacillati</taxon>
        <taxon>Bacillota</taxon>
        <taxon>Clostridia</taxon>
        <taxon>Thermosediminibacterales</taxon>
        <taxon>Tepidanaerobacteraceae</taxon>
        <taxon>Tepidanaerobacter</taxon>
    </lineage>
</organism>
<protein>
    <submittedName>
        <fullName evidence="2">Uncharacterized protein, pyridoxamine 5'-phosphate oxidase (PNPOx-like) family</fullName>
    </submittedName>
</protein>
<dbReference type="STRING" id="224999.GCA_001485475_01001"/>
<dbReference type="OrthoDB" id="9792542at2"/>
<dbReference type="InterPro" id="IPR011576">
    <property type="entry name" value="Pyridox_Oxase_N"/>
</dbReference>
<feature type="domain" description="Pyridoxamine 5'-phosphate oxidase N-terminal" evidence="1">
    <location>
        <begin position="2"/>
        <end position="114"/>
    </location>
</feature>
<keyword evidence="3" id="KW-1185">Reference proteome</keyword>
<dbReference type="InterPro" id="IPR052917">
    <property type="entry name" value="Stress-Dev_Protein"/>
</dbReference>
<dbReference type="InterPro" id="IPR012349">
    <property type="entry name" value="Split_barrel_FMN-bd"/>
</dbReference>
<dbReference type="PANTHER" id="PTHR34818">
    <property type="entry name" value="PROTEIN BLI-3"/>
    <property type="match status" value="1"/>
</dbReference>
<evidence type="ECO:0000313" key="2">
    <source>
        <dbReference type="EMBL" id="GAQ24992.1"/>
    </source>
</evidence>
<dbReference type="PANTHER" id="PTHR34818:SF1">
    <property type="entry name" value="PROTEIN BLI-3"/>
    <property type="match status" value="1"/>
</dbReference>
<reference evidence="2" key="1">
    <citation type="journal article" date="2016" name="Genome Announc.">
        <title>Draft Genome Sequence of the Syntrophic Lactate-Degrading Bacterium Tepidanaerobacter syntrophicus JLT.</title>
        <authorList>
            <person name="Matsuura N."/>
            <person name="Ohashi A."/>
            <person name="Tourlousse D.M."/>
            <person name="Sekiguchi Y."/>
        </authorList>
    </citation>
    <scope>NUCLEOTIDE SEQUENCE [LARGE SCALE GENOMIC DNA]</scope>
    <source>
        <strain evidence="2">JL</strain>
    </source>
</reference>
<proteinExistence type="predicted"/>
<dbReference type="Gene3D" id="2.30.110.10">
    <property type="entry name" value="Electron Transport, Fmn-binding Protein, Chain A"/>
    <property type="match status" value="1"/>
</dbReference>
<dbReference type="Pfam" id="PF01243">
    <property type="entry name" value="PNPOx_N"/>
    <property type="match status" value="1"/>
</dbReference>
<dbReference type="EMBL" id="DF977001">
    <property type="protein sequence ID" value="GAQ24992.1"/>
    <property type="molecule type" value="Genomic_DNA"/>
</dbReference>